<evidence type="ECO:0000256" key="2">
    <source>
        <dbReference type="ARBA" id="ARBA00005992"/>
    </source>
</evidence>
<gene>
    <name evidence="12" type="ORF">DFR59_1179</name>
</gene>
<reference evidence="12 13" key="1">
    <citation type="submission" date="2018-07" db="EMBL/GenBank/DDBJ databases">
        <title>Genomic Encyclopedia of Type Strains, Phase IV (KMG-IV): sequencing the most valuable type-strain genomes for metagenomic binning, comparative biology and taxonomic classification.</title>
        <authorList>
            <person name="Goeker M."/>
        </authorList>
    </citation>
    <scope>NUCLEOTIDE SEQUENCE [LARGE SCALE GENOMIC DNA]</scope>
    <source>
        <strain evidence="12 13">DSM 25281</strain>
    </source>
</reference>
<protein>
    <submittedName>
        <fullName evidence="12">L,D-transpeptidase-like protein</fullName>
    </submittedName>
</protein>
<evidence type="ECO:0000256" key="4">
    <source>
        <dbReference type="ARBA" id="ARBA00022679"/>
    </source>
</evidence>
<dbReference type="GO" id="GO:0016757">
    <property type="term" value="F:glycosyltransferase activity"/>
    <property type="evidence" value="ECO:0007669"/>
    <property type="project" value="UniProtKB-KW"/>
</dbReference>
<evidence type="ECO:0000256" key="3">
    <source>
        <dbReference type="ARBA" id="ARBA00022676"/>
    </source>
</evidence>
<dbReference type="UniPathway" id="UPA00219"/>
<keyword evidence="3" id="KW-0328">Glycosyltransferase</keyword>
<dbReference type="GO" id="GO:0071555">
    <property type="term" value="P:cell wall organization"/>
    <property type="evidence" value="ECO:0007669"/>
    <property type="project" value="UniProtKB-UniRule"/>
</dbReference>
<accession>A0A370G3W1</accession>
<evidence type="ECO:0000256" key="1">
    <source>
        <dbReference type="ARBA" id="ARBA00004752"/>
    </source>
</evidence>
<keyword evidence="10" id="KW-1133">Transmembrane helix</keyword>
<dbReference type="CDD" id="cd16913">
    <property type="entry name" value="YkuD_like"/>
    <property type="match status" value="1"/>
</dbReference>
<evidence type="ECO:0000313" key="12">
    <source>
        <dbReference type="EMBL" id="RDI38468.1"/>
    </source>
</evidence>
<dbReference type="GO" id="GO:0005576">
    <property type="term" value="C:extracellular region"/>
    <property type="evidence" value="ECO:0007669"/>
    <property type="project" value="TreeGrafter"/>
</dbReference>
<name>A0A370G3W1_9BACI</name>
<keyword evidence="13" id="KW-1185">Reference proteome</keyword>
<evidence type="ECO:0000259" key="11">
    <source>
        <dbReference type="PROSITE" id="PS52029"/>
    </source>
</evidence>
<keyword evidence="7 9" id="KW-0573">Peptidoglycan synthesis</keyword>
<evidence type="ECO:0000256" key="6">
    <source>
        <dbReference type="ARBA" id="ARBA00022960"/>
    </source>
</evidence>
<dbReference type="GO" id="GO:0071972">
    <property type="term" value="F:peptidoglycan L,D-transpeptidase activity"/>
    <property type="evidence" value="ECO:0007669"/>
    <property type="project" value="TreeGrafter"/>
</dbReference>
<dbReference type="PANTHER" id="PTHR30582">
    <property type="entry name" value="L,D-TRANSPEPTIDASE"/>
    <property type="match status" value="1"/>
</dbReference>
<evidence type="ECO:0000256" key="9">
    <source>
        <dbReference type="PROSITE-ProRule" id="PRU01373"/>
    </source>
</evidence>
<feature type="domain" description="L,D-TPase catalytic" evidence="11">
    <location>
        <begin position="227"/>
        <end position="348"/>
    </location>
</feature>
<feature type="transmembrane region" description="Helical" evidence="10">
    <location>
        <begin position="105"/>
        <end position="129"/>
    </location>
</feature>
<dbReference type="Proteomes" id="UP000255326">
    <property type="component" value="Unassembled WGS sequence"/>
</dbReference>
<evidence type="ECO:0000313" key="13">
    <source>
        <dbReference type="Proteomes" id="UP000255326"/>
    </source>
</evidence>
<sequence>MIRGVYHLDYLKKNLTQVRSHTYLSNNDPRYCEKYLKFHPHDRQMLYQYAQELFKKGKFTEGVKQLEKSSALGYFQAKRELDHLNQYQSLPYAAQNKKASRYSSLWKWLLAILILSLLLFTFLIVWRYVENRFFIEKNDYYYQFHEYHNPEPPPKDDLNSVSIPIEKQKETLALLSVENAFVRYHELYGHIPKSLDEMTGGAPSNFLTLSDEATAQKDTILLKSKSPDKFANFSKLELHFYPKANKLILAKISPSGKETILSSYTTASGKENLPFSTSKVSQRVVNPNGGDGVLGTRGLVLQDGYAIHGTNDPASIGQKVTHGCIRLRSGDMEALYSYISIGTPFLVKPGLPDAPLLKTGLPQLSVASAILKKEESPGAHFTWRN</sequence>
<evidence type="ECO:0000256" key="7">
    <source>
        <dbReference type="ARBA" id="ARBA00022984"/>
    </source>
</evidence>
<keyword evidence="6 9" id="KW-0133">Cell shape</keyword>
<comment type="pathway">
    <text evidence="1 9">Cell wall biogenesis; peptidoglycan biosynthesis.</text>
</comment>
<dbReference type="Pfam" id="PF03734">
    <property type="entry name" value="YkuD"/>
    <property type="match status" value="1"/>
</dbReference>
<keyword evidence="10" id="KW-0812">Transmembrane</keyword>
<evidence type="ECO:0000256" key="8">
    <source>
        <dbReference type="ARBA" id="ARBA00023316"/>
    </source>
</evidence>
<feature type="active site" description="Nucleophile" evidence="9">
    <location>
        <position position="324"/>
    </location>
</feature>
<dbReference type="InterPro" id="IPR005490">
    <property type="entry name" value="LD_TPept_cat_dom"/>
</dbReference>
<evidence type="ECO:0000256" key="5">
    <source>
        <dbReference type="ARBA" id="ARBA00022801"/>
    </source>
</evidence>
<keyword evidence="10" id="KW-0472">Membrane</keyword>
<comment type="caution">
    <text evidence="12">The sequence shown here is derived from an EMBL/GenBank/DDBJ whole genome shotgun (WGS) entry which is preliminary data.</text>
</comment>
<evidence type="ECO:0000256" key="10">
    <source>
        <dbReference type="SAM" id="Phobius"/>
    </source>
</evidence>
<keyword evidence="5" id="KW-0378">Hydrolase</keyword>
<dbReference type="GO" id="GO:0018104">
    <property type="term" value="P:peptidoglycan-protein cross-linking"/>
    <property type="evidence" value="ECO:0007669"/>
    <property type="project" value="TreeGrafter"/>
</dbReference>
<comment type="similarity">
    <text evidence="2">Belongs to the YkuD family.</text>
</comment>
<keyword evidence="4" id="KW-0808">Transferase</keyword>
<dbReference type="EMBL" id="QQAY01000017">
    <property type="protein sequence ID" value="RDI38468.1"/>
    <property type="molecule type" value="Genomic_DNA"/>
</dbReference>
<dbReference type="AlphaFoldDB" id="A0A370G3W1"/>
<dbReference type="InterPro" id="IPR050979">
    <property type="entry name" value="LD-transpeptidase"/>
</dbReference>
<keyword evidence="8 9" id="KW-0961">Cell wall biogenesis/degradation</keyword>
<dbReference type="GO" id="GO:0008360">
    <property type="term" value="P:regulation of cell shape"/>
    <property type="evidence" value="ECO:0007669"/>
    <property type="project" value="UniProtKB-UniRule"/>
</dbReference>
<organism evidence="12 13">
    <name type="scientific">Falsibacillus pallidus</name>
    <dbReference type="NCBI Taxonomy" id="493781"/>
    <lineage>
        <taxon>Bacteria</taxon>
        <taxon>Bacillati</taxon>
        <taxon>Bacillota</taxon>
        <taxon>Bacilli</taxon>
        <taxon>Bacillales</taxon>
        <taxon>Bacillaceae</taxon>
        <taxon>Falsibacillus</taxon>
    </lineage>
</organism>
<feature type="active site" description="Proton donor/acceptor" evidence="9">
    <location>
        <position position="308"/>
    </location>
</feature>
<dbReference type="SUPFAM" id="SSF141523">
    <property type="entry name" value="L,D-transpeptidase catalytic domain-like"/>
    <property type="match status" value="1"/>
</dbReference>
<dbReference type="PROSITE" id="PS52029">
    <property type="entry name" value="LD_TPASE"/>
    <property type="match status" value="1"/>
</dbReference>
<dbReference type="Gene3D" id="2.40.440.10">
    <property type="entry name" value="L,D-transpeptidase catalytic domain-like"/>
    <property type="match status" value="1"/>
</dbReference>
<proteinExistence type="inferred from homology"/>
<dbReference type="InterPro" id="IPR038063">
    <property type="entry name" value="Transpep_catalytic_dom"/>
</dbReference>
<dbReference type="PANTHER" id="PTHR30582:SF24">
    <property type="entry name" value="L,D-TRANSPEPTIDASE ERFK_SRFK-RELATED"/>
    <property type="match status" value="1"/>
</dbReference>